<dbReference type="Proteomes" id="UP000499080">
    <property type="component" value="Unassembled WGS sequence"/>
</dbReference>
<organism evidence="1 2">
    <name type="scientific">Araneus ventricosus</name>
    <name type="common">Orbweaver spider</name>
    <name type="synonym">Epeira ventricosa</name>
    <dbReference type="NCBI Taxonomy" id="182803"/>
    <lineage>
        <taxon>Eukaryota</taxon>
        <taxon>Metazoa</taxon>
        <taxon>Ecdysozoa</taxon>
        <taxon>Arthropoda</taxon>
        <taxon>Chelicerata</taxon>
        <taxon>Arachnida</taxon>
        <taxon>Araneae</taxon>
        <taxon>Araneomorphae</taxon>
        <taxon>Entelegynae</taxon>
        <taxon>Araneoidea</taxon>
        <taxon>Araneidae</taxon>
        <taxon>Araneus</taxon>
    </lineage>
</organism>
<dbReference type="EMBL" id="BGPR01007308">
    <property type="protein sequence ID" value="GBN25913.1"/>
    <property type="molecule type" value="Genomic_DNA"/>
</dbReference>
<sequence length="125" mass="14235">MRSGLISYYVGSVNMPEFLERMTKLLTCSEEKITLNYKWGLRWLGGEVSASEPEASRPKADSIGEPLCMLVGARQIRWSQMSSRWCGVEAWRGGSRFRCCPRHLTTVQNYEVGLKIALLMLQNET</sequence>
<evidence type="ECO:0000313" key="2">
    <source>
        <dbReference type="Proteomes" id="UP000499080"/>
    </source>
</evidence>
<dbReference type="AlphaFoldDB" id="A0A4Y2MGY1"/>
<accession>A0A4Y2MGY1</accession>
<comment type="caution">
    <text evidence="1">The sequence shown here is derived from an EMBL/GenBank/DDBJ whole genome shotgun (WGS) entry which is preliminary data.</text>
</comment>
<gene>
    <name evidence="1" type="ORF">AVEN_220455_1</name>
</gene>
<reference evidence="1 2" key="1">
    <citation type="journal article" date="2019" name="Sci. Rep.">
        <title>Orb-weaving spider Araneus ventricosus genome elucidates the spidroin gene catalogue.</title>
        <authorList>
            <person name="Kono N."/>
            <person name="Nakamura H."/>
            <person name="Ohtoshi R."/>
            <person name="Moran D.A.P."/>
            <person name="Shinohara A."/>
            <person name="Yoshida Y."/>
            <person name="Fujiwara M."/>
            <person name="Mori M."/>
            <person name="Tomita M."/>
            <person name="Arakawa K."/>
        </authorList>
    </citation>
    <scope>NUCLEOTIDE SEQUENCE [LARGE SCALE GENOMIC DNA]</scope>
</reference>
<protein>
    <submittedName>
        <fullName evidence="1">Uncharacterized protein</fullName>
    </submittedName>
</protein>
<proteinExistence type="predicted"/>
<keyword evidence="2" id="KW-1185">Reference proteome</keyword>
<evidence type="ECO:0000313" key="1">
    <source>
        <dbReference type="EMBL" id="GBN25913.1"/>
    </source>
</evidence>
<name>A0A4Y2MGY1_ARAVE</name>